<organism evidence="1 2">
    <name type="scientific">Sphaerobolus stellatus (strain SS14)</name>
    <dbReference type="NCBI Taxonomy" id="990650"/>
    <lineage>
        <taxon>Eukaryota</taxon>
        <taxon>Fungi</taxon>
        <taxon>Dikarya</taxon>
        <taxon>Basidiomycota</taxon>
        <taxon>Agaricomycotina</taxon>
        <taxon>Agaricomycetes</taxon>
        <taxon>Phallomycetidae</taxon>
        <taxon>Geastrales</taxon>
        <taxon>Sphaerobolaceae</taxon>
        <taxon>Sphaerobolus</taxon>
    </lineage>
</organism>
<protein>
    <submittedName>
        <fullName evidence="1">Uncharacterized protein</fullName>
    </submittedName>
</protein>
<accession>A0A0C9TDR6</accession>
<dbReference type="HOGENOM" id="CLU_2832835_0_0_1"/>
<dbReference type="AlphaFoldDB" id="A0A0C9TDR6"/>
<keyword evidence="2" id="KW-1185">Reference proteome</keyword>
<evidence type="ECO:0000313" key="1">
    <source>
        <dbReference type="EMBL" id="KIJ27363.1"/>
    </source>
</evidence>
<name>A0A0C9TDR6_SPHS4</name>
<reference evidence="1 2" key="1">
    <citation type="submission" date="2014-06" db="EMBL/GenBank/DDBJ databases">
        <title>Evolutionary Origins and Diversification of the Mycorrhizal Mutualists.</title>
        <authorList>
            <consortium name="DOE Joint Genome Institute"/>
            <consortium name="Mycorrhizal Genomics Consortium"/>
            <person name="Kohler A."/>
            <person name="Kuo A."/>
            <person name="Nagy L.G."/>
            <person name="Floudas D."/>
            <person name="Copeland A."/>
            <person name="Barry K.W."/>
            <person name="Cichocki N."/>
            <person name="Veneault-Fourrey C."/>
            <person name="LaButti K."/>
            <person name="Lindquist E.A."/>
            <person name="Lipzen A."/>
            <person name="Lundell T."/>
            <person name="Morin E."/>
            <person name="Murat C."/>
            <person name="Riley R."/>
            <person name="Ohm R."/>
            <person name="Sun H."/>
            <person name="Tunlid A."/>
            <person name="Henrissat B."/>
            <person name="Grigoriev I.V."/>
            <person name="Hibbett D.S."/>
            <person name="Martin F."/>
        </authorList>
    </citation>
    <scope>NUCLEOTIDE SEQUENCE [LARGE SCALE GENOMIC DNA]</scope>
    <source>
        <strain evidence="1 2">SS14</strain>
    </source>
</reference>
<evidence type="ECO:0000313" key="2">
    <source>
        <dbReference type="Proteomes" id="UP000054279"/>
    </source>
</evidence>
<gene>
    <name evidence="1" type="ORF">M422DRAFT_191181</name>
</gene>
<dbReference type="Proteomes" id="UP000054279">
    <property type="component" value="Unassembled WGS sequence"/>
</dbReference>
<dbReference type="OrthoDB" id="3248163at2759"/>
<sequence length="66" mass="7860">MDELLERQDDHDDRVVLKELALPTIIAQTQIRNTFRLAWPLHKDDTLLQSGRPSGRNIYFIWFPRV</sequence>
<proteinExistence type="predicted"/>
<dbReference type="EMBL" id="KN837338">
    <property type="protein sequence ID" value="KIJ27363.1"/>
    <property type="molecule type" value="Genomic_DNA"/>
</dbReference>